<evidence type="ECO:0000313" key="2">
    <source>
        <dbReference type="EMBL" id="KAH3659916.1"/>
    </source>
</evidence>
<dbReference type="EMBL" id="JAEUBD010001504">
    <property type="protein sequence ID" value="KAH3659916.1"/>
    <property type="molecule type" value="Genomic_DNA"/>
</dbReference>
<dbReference type="Proteomes" id="UP000788993">
    <property type="component" value="Unassembled WGS sequence"/>
</dbReference>
<dbReference type="InterPro" id="IPR039931">
    <property type="entry name" value="EEIG1/2-like"/>
</dbReference>
<dbReference type="PANTHER" id="PTHR21456:SF1">
    <property type="entry name" value="C2 NT-TYPE DOMAIN-CONTAINING PROTEIN"/>
    <property type="match status" value="1"/>
</dbReference>
<dbReference type="PROSITE" id="PS51840">
    <property type="entry name" value="C2_NT"/>
    <property type="match status" value="1"/>
</dbReference>
<reference evidence="2" key="2">
    <citation type="submission" date="2021-01" db="EMBL/GenBank/DDBJ databases">
        <authorList>
            <person name="Schikora-Tamarit M.A."/>
        </authorList>
    </citation>
    <scope>NUCLEOTIDE SEQUENCE</scope>
    <source>
        <strain evidence="2">NCAIM Y.01608</strain>
    </source>
</reference>
<dbReference type="AlphaFoldDB" id="A0A9P8SZU9"/>
<proteinExistence type="predicted"/>
<name>A0A9P8SZU9_9ASCO</name>
<sequence length="282" mass="33235">MLKLNYKAIEFELNVQLAELSNIPQLDHVSCFYIQAISNSRLSGKHQYHHRHAVQSAERAVENHKCVFNNELIRAKLKLYANPKEAFTLSDKWLYITFFIHDTHTSKKNKLGTLELNLTEYANDREPKNLRYLLKDSKTNAILRLSVYMKHLDSAQDYHYNVPRRSTQQIYTGLKDSIEDSKKEFPDPEKHKNDSEMILNDIINKTFKFSWQFNGVNYDEFTPIECVRDITQHNGNGWKRNEFGVPYIDTVQHDYTTCKKSCHGPLQESDYRSDLRSWHLES</sequence>
<dbReference type="InterPro" id="IPR019448">
    <property type="entry name" value="NT-C2"/>
</dbReference>
<accession>A0A9P8SZU9</accession>
<protein>
    <recommendedName>
        <fullName evidence="1">C2 NT-type domain-containing protein</fullName>
    </recommendedName>
</protein>
<dbReference type="Pfam" id="PF10358">
    <property type="entry name" value="NT-C2"/>
    <property type="match status" value="1"/>
</dbReference>
<keyword evidence="3" id="KW-1185">Reference proteome</keyword>
<evidence type="ECO:0000313" key="3">
    <source>
        <dbReference type="Proteomes" id="UP000788993"/>
    </source>
</evidence>
<comment type="caution">
    <text evidence="2">The sequence shown here is derived from an EMBL/GenBank/DDBJ whole genome shotgun (WGS) entry which is preliminary data.</text>
</comment>
<reference evidence="2" key="1">
    <citation type="journal article" date="2021" name="Open Biol.">
        <title>Shared evolutionary footprints suggest mitochondrial oxidative damage underlies multiple complex I losses in fungi.</title>
        <authorList>
            <person name="Schikora-Tamarit M.A."/>
            <person name="Marcet-Houben M."/>
            <person name="Nosek J."/>
            <person name="Gabaldon T."/>
        </authorList>
    </citation>
    <scope>NUCLEOTIDE SEQUENCE</scope>
    <source>
        <strain evidence="2">NCAIM Y.01608</strain>
    </source>
</reference>
<organism evidence="2 3">
    <name type="scientific">Ogataea polymorpha</name>
    <dbReference type="NCBI Taxonomy" id="460523"/>
    <lineage>
        <taxon>Eukaryota</taxon>
        <taxon>Fungi</taxon>
        <taxon>Dikarya</taxon>
        <taxon>Ascomycota</taxon>
        <taxon>Saccharomycotina</taxon>
        <taxon>Pichiomycetes</taxon>
        <taxon>Pichiales</taxon>
        <taxon>Pichiaceae</taxon>
        <taxon>Ogataea</taxon>
    </lineage>
</organism>
<feature type="domain" description="C2 NT-type" evidence="1">
    <location>
        <begin position="1"/>
        <end position="151"/>
    </location>
</feature>
<evidence type="ECO:0000259" key="1">
    <source>
        <dbReference type="PROSITE" id="PS51840"/>
    </source>
</evidence>
<dbReference type="PANTHER" id="PTHR21456">
    <property type="entry name" value="FAMILY WITH SEQUENCE SIMILARITY 102"/>
    <property type="match status" value="1"/>
</dbReference>
<gene>
    <name evidence="2" type="ORF">OGATHE_005961</name>
</gene>